<dbReference type="AlphaFoldDB" id="A0A376D7W2"/>
<feature type="transmembrane region" description="Helical" evidence="1">
    <location>
        <begin position="44"/>
        <end position="67"/>
    </location>
</feature>
<evidence type="ECO:0000313" key="3">
    <source>
        <dbReference type="Proteomes" id="UP000255248"/>
    </source>
</evidence>
<organism evidence="2 3">
    <name type="scientific">Edwardsiella hoshinae</name>
    <dbReference type="NCBI Taxonomy" id="93378"/>
    <lineage>
        <taxon>Bacteria</taxon>
        <taxon>Pseudomonadati</taxon>
        <taxon>Pseudomonadota</taxon>
        <taxon>Gammaproteobacteria</taxon>
        <taxon>Enterobacterales</taxon>
        <taxon>Hafniaceae</taxon>
        <taxon>Edwardsiella</taxon>
    </lineage>
</organism>
<accession>A0A376D7W2</accession>
<dbReference type="EMBL" id="UFXZ01000001">
    <property type="protein sequence ID" value="STC83979.1"/>
    <property type="molecule type" value="Genomic_DNA"/>
</dbReference>
<gene>
    <name evidence="2" type="ORF">NCTC12121_00428</name>
</gene>
<proteinExistence type="predicted"/>
<evidence type="ECO:0000313" key="2">
    <source>
        <dbReference type="EMBL" id="STC83979.1"/>
    </source>
</evidence>
<keyword evidence="1" id="KW-1133">Transmembrane helix</keyword>
<reference evidence="2 3" key="1">
    <citation type="submission" date="2018-06" db="EMBL/GenBank/DDBJ databases">
        <authorList>
            <consortium name="Pathogen Informatics"/>
            <person name="Doyle S."/>
        </authorList>
    </citation>
    <scope>NUCLEOTIDE SEQUENCE [LARGE SCALE GENOMIC DNA]</scope>
    <source>
        <strain evidence="2 3">NCTC12121</strain>
    </source>
</reference>
<dbReference type="Proteomes" id="UP000255248">
    <property type="component" value="Unassembled WGS sequence"/>
</dbReference>
<keyword evidence="1" id="KW-0812">Transmembrane</keyword>
<protein>
    <submittedName>
        <fullName evidence="2">Uncharacterized protein</fullName>
    </submittedName>
</protein>
<keyword evidence="1" id="KW-0472">Membrane</keyword>
<name>A0A376D7W2_9GAMM</name>
<sequence length="86" mass="9816">MPWRRAVRERRRANRMCSHRAVRREGRYTTEPVVQEGNVNYNGLCCLFLVVSTGVFLSVIAFLPALAADDSELMLAESCVERIMVK</sequence>
<evidence type="ECO:0000256" key="1">
    <source>
        <dbReference type="SAM" id="Phobius"/>
    </source>
</evidence>